<dbReference type="InterPro" id="IPR048020">
    <property type="entry name" value="Transpos_IS3"/>
</dbReference>
<dbReference type="GeneID" id="98660858"/>
<dbReference type="InterPro" id="IPR050900">
    <property type="entry name" value="Transposase_IS3/IS150/IS904"/>
</dbReference>
<dbReference type="PANTHER" id="PTHR46889:SF4">
    <property type="entry name" value="TRANSPOSASE INSO FOR INSERTION SEQUENCE ELEMENT IS911B-RELATED"/>
    <property type="match status" value="1"/>
</dbReference>
<dbReference type="PROSITE" id="PS50994">
    <property type="entry name" value="INTEGRASE"/>
    <property type="match status" value="1"/>
</dbReference>
<sequence>MKYSNEEKLSIITRYQQGESAIALSSELSIPRSTLYRWFNSFPTDSSGKPLKFSYQEYVLLQRKVEKLQNIITILKSVDCLVSAPLKERLHALEPFYGKYEVHTICEALDVDRGTFYNHMLRSKRGKAWFDKRHQEYCQLIRDVFDEYRQVLGAEKIRTILVQRGHQVSTEYISRLMREMGLSSVRSTAKQEYLKLREPERKKNILRQQFNAQRPNQRWVSDVTCFKLGDHYFYICVIIDLFSLKVIAHKISKKNSTQLLTATFKMAHEERHPPSGLIFHSDRGAQYTSHRFQQLLHKYNTKQSFSQPSKPHDNAVAESFFASLKKEELYRKDHPSDRAFQASVASYIEFYNTKRPHRTLKNLTPCQMEESCCATAK</sequence>
<feature type="domain" description="Integrase catalytic" evidence="2">
    <location>
        <begin position="211"/>
        <end position="373"/>
    </location>
</feature>
<name>A0AAW4W1N3_9FIRM</name>
<evidence type="ECO:0000259" key="2">
    <source>
        <dbReference type="PROSITE" id="PS50994"/>
    </source>
</evidence>
<dbReference type="InterPro" id="IPR036388">
    <property type="entry name" value="WH-like_DNA-bd_sf"/>
</dbReference>
<dbReference type="InterPro" id="IPR009057">
    <property type="entry name" value="Homeodomain-like_sf"/>
</dbReference>
<accession>A0AAW4W1N3</accession>
<evidence type="ECO:0000256" key="1">
    <source>
        <dbReference type="ARBA" id="ARBA00002286"/>
    </source>
</evidence>
<organism evidence="3 4">
    <name type="scientific">Agathobaculum butyriciproducens</name>
    <dbReference type="NCBI Taxonomy" id="1628085"/>
    <lineage>
        <taxon>Bacteria</taxon>
        <taxon>Bacillati</taxon>
        <taxon>Bacillota</taxon>
        <taxon>Clostridia</taxon>
        <taxon>Eubacteriales</taxon>
        <taxon>Butyricicoccaceae</taxon>
        <taxon>Agathobaculum</taxon>
    </lineage>
</organism>
<dbReference type="RefSeq" id="WP_227600901.1">
    <property type="nucleotide sequence ID" value="NZ_JAJEPX010000028.1"/>
</dbReference>
<evidence type="ECO:0000313" key="3">
    <source>
        <dbReference type="EMBL" id="MCC2177298.1"/>
    </source>
</evidence>
<reference evidence="3 4" key="1">
    <citation type="submission" date="2021-10" db="EMBL/GenBank/DDBJ databases">
        <title>Anaerobic single-cell dispensing facilitates the cultivation of human gut bacteria.</title>
        <authorList>
            <person name="Afrizal A."/>
        </authorList>
    </citation>
    <scope>NUCLEOTIDE SEQUENCE [LARGE SCALE GENOMIC DNA]</scope>
    <source>
        <strain evidence="3 4">CLA-AA-H270</strain>
    </source>
</reference>
<dbReference type="InterPro" id="IPR002514">
    <property type="entry name" value="Transposase_8"/>
</dbReference>
<dbReference type="InterPro" id="IPR025948">
    <property type="entry name" value="HTH-like_dom"/>
</dbReference>
<dbReference type="SUPFAM" id="SSF53098">
    <property type="entry name" value="Ribonuclease H-like"/>
    <property type="match status" value="1"/>
</dbReference>
<gene>
    <name evidence="3" type="ORF">LKD22_09215</name>
</gene>
<comment type="function">
    <text evidence="1">Involved in the transposition of the insertion sequence.</text>
</comment>
<dbReference type="InterPro" id="IPR012337">
    <property type="entry name" value="RNaseH-like_sf"/>
</dbReference>
<proteinExistence type="predicted"/>
<dbReference type="Pfam" id="PF13276">
    <property type="entry name" value="HTH_21"/>
    <property type="match status" value="1"/>
</dbReference>
<dbReference type="GO" id="GO:0006313">
    <property type="term" value="P:DNA transposition"/>
    <property type="evidence" value="ECO:0007669"/>
    <property type="project" value="InterPro"/>
</dbReference>
<dbReference type="InterPro" id="IPR036397">
    <property type="entry name" value="RNaseH_sf"/>
</dbReference>
<evidence type="ECO:0000313" key="4">
    <source>
        <dbReference type="Proteomes" id="UP001298753"/>
    </source>
</evidence>
<dbReference type="GO" id="GO:0003677">
    <property type="term" value="F:DNA binding"/>
    <property type="evidence" value="ECO:0007669"/>
    <property type="project" value="InterPro"/>
</dbReference>
<dbReference type="EMBL" id="JAJEPX010000028">
    <property type="protein sequence ID" value="MCC2177298.1"/>
    <property type="molecule type" value="Genomic_DNA"/>
</dbReference>
<dbReference type="Pfam" id="PF00665">
    <property type="entry name" value="rve"/>
    <property type="match status" value="1"/>
</dbReference>
<dbReference type="GO" id="GO:0004803">
    <property type="term" value="F:transposase activity"/>
    <property type="evidence" value="ECO:0007669"/>
    <property type="project" value="InterPro"/>
</dbReference>
<dbReference type="Proteomes" id="UP001298753">
    <property type="component" value="Unassembled WGS sequence"/>
</dbReference>
<dbReference type="Pfam" id="PF01527">
    <property type="entry name" value="HTH_Tnp_1"/>
    <property type="match status" value="1"/>
</dbReference>
<dbReference type="Pfam" id="PF13333">
    <property type="entry name" value="rve_2"/>
    <property type="match status" value="1"/>
</dbReference>
<dbReference type="PANTHER" id="PTHR46889">
    <property type="entry name" value="TRANSPOSASE INSF FOR INSERTION SEQUENCE IS3B-RELATED"/>
    <property type="match status" value="1"/>
</dbReference>
<comment type="caution">
    <text evidence="3">The sequence shown here is derived from an EMBL/GenBank/DDBJ whole genome shotgun (WGS) entry which is preliminary data.</text>
</comment>
<dbReference type="InterPro" id="IPR001584">
    <property type="entry name" value="Integrase_cat-core"/>
</dbReference>
<dbReference type="Gene3D" id="3.30.420.10">
    <property type="entry name" value="Ribonuclease H-like superfamily/Ribonuclease H"/>
    <property type="match status" value="1"/>
</dbReference>
<dbReference type="SUPFAM" id="SSF46689">
    <property type="entry name" value="Homeodomain-like"/>
    <property type="match status" value="1"/>
</dbReference>
<keyword evidence="4" id="KW-1185">Reference proteome</keyword>
<protein>
    <submittedName>
        <fullName evidence="3">IS3 family transposase</fullName>
    </submittedName>
</protein>
<dbReference type="GO" id="GO:0015074">
    <property type="term" value="P:DNA integration"/>
    <property type="evidence" value="ECO:0007669"/>
    <property type="project" value="InterPro"/>
</dbReference>
<dbReference type="AlphaFoldDB" id="A0AAW4W1N3"/>
<dbReference type="Gene3D" id="1.10.10.10">
    <property type="entry name" value="Winged helix-like DNA-binding domain superfamily/Winged helix DNA-binding domain"/>
    <property type="match status" value="1"/>
</dbReference>
<dbReference type="NCBIfam" id="NF033516">
    <property type="entry name" value="transpos_IS3"/>
    <property type="match status" value="1"/>
</dbReference>